<keyword evidence="3" id="KW-1185">Reference proteome</keyword>
<dbReference type="InterPro" id="IPR016166">
    <property type="entry name" value="FAD-bd_PCMH"/>
</dbReference>
<dbReference type="GO" id="GO:0071949">
    <property type="term" value="F:FAD binding"/>
    <property type="evidence" value="ECO:0007669"/>
    <property type="project" value="InterPro"/>
</dbReference>
<sequence length="147" mass="16010">MDTSSKFIGAATDVIGAQKVTIISATDQLSQADYLDPAKSHDMFHLVGKEHLVASAVFDPRNVPDVPAILKLCNEFDVPIWPFSIGRNLGYGGAAPWVPGSVDLNLGRHMNKILKVDVDGAYVLVEPGVSFADLHQYLVDNNHRDKL</sequence>
<comment type="caution">
    <text evidence="2">The sequence shown here is derived from an EMBL/GenBank/DDBJ whole genome shotgun (WGS) entry which is preliminary data.</text>
</comment>
<dbReference type="PANTHER" id="PTHR11748:SF114">
    <property type="entry name" value="ARYL-ALCOHOL OXIDASE VANILLYL-ALCOHOL OXIDASE (AFU_ORTHOLOGUE AFUA_3G09500)-RELATED"/>
    <property type="match status" value="1"/>
</dbReference>
<dbReference type="GO" id="GO:0004458">
    <property type="term" value="F:D-lactate dehydrogenase (cytochrome) activity"/>
    <property type="evidence" value="ECO:0007669"/>
    <property type="project" value="TreeGrafter"/>
</dbReference>
<dbReference type="GO" id="GO:0008720">
    <property type="term" value="F:D-lactate dehydrogenase (NAD+) activity"/>
    <property type="evidence" value="ECO:0007669"/>
    <property type="project" value="TreeGrafter"/>
</dbReference>
<evidence type="ECO:0000313" key="2">
    <source>
        <dbReference type="EMBL" id="KAH6871819.1"/>
    </source>
</evidence>
<dbReference type="PROSITE" id="PS51387">
    <property type="entry name" value="FAD_PCMH"/>
    <property type="match status" value="1"/>
</dbReference>
<dbReference type="Pfam" id="PF01565">
    <property type="entry name" value="FAD_binding_4"/>
    <property type="match status" value="1"/>
</dbReference>
<dbReference type="GO" id="GO:0005739">
    <property type="term" value="C:mitochondrion"/>
    <property type="evidence" value="ECO:0007669"/>
    <property type="project" value="TreeGrafter"/>
</dbReference>
<dbReference type="OrthoDB" id="5332616at2759"/>
<evidence type="ECO:0000313" key="3">
    <source>
        <dbReference type="Proteomes" id="UP000777438"/>
    </source>
</evidence>
<feature type="domain" description="FAD-binding PCMH-type" evidence="1">
    <location>
        <begin position="50"/>
        <end position="147"/>
    </location>
</feature>
<organism evidence="2 3">
    <name type="scientific">Thelonectria olida</name>
    <dbReference type="NCBI Taxonomy" id="1576542"/>
    <lineage>
        <taxon>Eukaryota</taxon>
        <taxon>Fungi</taxon>
        <taxon>Dikarya</taxon>
        <taxon>Ascomycota</taxon>
        <taxon>Pezizomycotina</taxon>
        <taxon>Sordariomycetes</taxon>
        <taxon>Hypocreomycetidae</taxon>
        <taxon>Hypocreales</taxon>
        <taxon>Nectriaceae</taxon>
        <taxon>Thelonectria</taxon>
    </lineage>
</organism>
<reference evidence="2 3" key="1">
    <citation type="journal article" date="2021" name="Nat. Commun.">
        <title>Genetic determinants of endophytism in the Arabidopsis root mycobiome.</title>
        <authorList>
            <person name="Mesny F."/>
            <person name="Miyauchi S."/>
            <person name="Thiergart T."/>
            <person name="Pickel B."/>
            <person name="Atanasova L."/>
            <person name="Karlsson M."/>
            <person name="Huettel B."/>
            <person name="Barry K.W."/>
            <person name="Haridas S."/>
            <person name="Chen C."/>
            <person name="Bauer D."/>
            <person name="Andreopoulos W."/>
            <person name="Pangilinan J."/>
            <person name="LaButti K."/>
            <person name="Riley R."/>
            <person name="Lipzen A."/>
            <person name="Clum A."/>
            <person name="Drula E."/>
            <person name="Henrissat B."/>
            <person name="Kohler A."/>
            <person name="Grigoriev I.V."/>
            <person name="Martin F.M."/>
            <person name="Hacquard S."/>
        </authorList>
    </citation>
    <scope>NUCLEOTIDE SEQUENCE [LARGE SCALE GENOMIC DNA]</scope>
    <source>
        <strain evidence="2 3">MPI-CAGE-CH-0241</strain>
    </source>
</reference>
<protein>
    <recommendedName>
        <fullName evidence="1">FAD-binding PCMH-type domain-containing protein</fullName>
    </recommendedName>
</protein>
<dbReference type="EMBL" id="JAGPYM010000050">
    <property type="protein sequence ID" value="KAH6871819.1"/>
    <property type="molecule type" value="Genomic_DNA"/>
</dbReference>
<dbReference type="AlphaFoldDB" id="A0A9P9AJ07"/>
<proteinExistence type="predicted"/>
<dbReference type="GO" id="GO:1903457">
    <property type="term" value="P:lactate catabolic process"/>
    <property type="evidence" value="ECO:0007669"/>
    <property type="project" value="TreeGrafter"/>
</dbReference>
<dbReference type="InterPro" id="IPR016167">
    <property type="entry name" value="FAD-bd_PCMH_sub1"/>
</dbReference>
<dbReference type="Gene3D" id="3.30.43.10">
    <property type="entry name" value="Uridine Diphospho-n-acetylenolpyruvylglucosamine Reductase, domain 2"/>
    <property type="match status" value="1"/>
</dbReference>
<dbReference type="InterPro" id="IPR036318">
    <property type="entry name" value="FAD-bd_PCMH-like_sf"/>
</dbReference>
<gene>
    <name evidence="2" type="ORF">B0T10DRAFT_466478</name>
</gene>
<dbReference type="SUPFAM" id="SSF56176">
    <property type="entry name" value="FAD-binding/transporter-associated domain-like"/>
    <property type="match status" value="1"/>
</dbReference>
<accession>A0A9P9AJ07</accession>
<dbReference type="PANTHER" id="PTHR11748">
    <property type="entry name" value="D-LACTATE DEHYDROGENASE"/>
    <property type="match status" value="1"/>
</dbReference>
<name>A0A9P9AJ07_9HYPO</name>
<dbReference type="Proteomes" id="UP000777438">
    <property type="component" value="Unassembled WGS sequence"/>
</dbReference>
<evidence type="ECO:0000259" key="1">
    <source>
        <dbReference type="PROSITE" id="PS51387"/>
    </source>
</evidence>
<dbReference type="InterPro" id="IPR006094">
    <property type="entry name" value="Oxid_FAD_bind_N"/>
</dbReference>